<dbReference type="EMBL" id="JAGKSB010000008">
    <property type="protein sequence ID" value="MBP3943574.1"/>
    <property type="molecule type" value="Genomic_DNA"/>
</dbReference>
<proteinExistence type="predicted"/>
<accession>A0A8T4H9X0</accession>
<protein>
    <submittedName>
        <fullName evidence="1">Uncharacterized protein</fullName>
    </submittedName>
</protein>
<dbReference type="RefSeq" id="WP_353547071.1">
    <property type="nucleotide sequence ID" value="NZ_JAGKSB010000008.1"/>
</dbReference>
<evidence type="ECO:0000313" key="1">
    <source>
        <dbReference type="EMBL" id="MBP3943574.1"/>
    </source>
</evidence>
<comment type="caution">
    <text evidence="1">The sequence shown here is derived from an EMBL/GenBank/DDBJ whole genome shotgun (WGS) entry which is preliminary data.</text>
</comment>
<name>A0A8T4H9X0_9SPHI</name>
<evidence type="ECO:0000313" key="2">
    <source>
        <dbReference type="Proteomes" id="UP000679691"/>
    </source>
</evidence>
<gene>
    <name evidence="1" type="ORF">J5U18_08370</name>
</gene>
<sequence length="770" mass="90076">MLYLSAQPADLYFLWQLEIQLKNFEELGIEANNIHVLLSYDKEGEIPTIFNHLIAQNQACFFFYKDDRTDHSYASSLRPHILAKHFKIHPYLSERVIFYHDSDILIRQRFDEKFLMDTDFWYMSDTRNYISAWHLKKYGEGFFVGMCELMEVDPKMITENDFCAGGAQTVLKGVDANFWLSVEKYGTKLFNYIYAYKASHTLKDARSLQPWCADMWALLWLAWKMGYKTKINKELDFCWPMEHISKWYSTKILHNSGFQESDKDTLFMKMNYRFSTPYYVDFAYVDKEKCSIIYKNKIDELANNQQSHPLPNLTVIIHLRNFSETSFDRINTYVRYLKKHLNVAIVLVESGDMPRLKVDVLREFCTHYFIGFEDLGKFIAERITTPLIFVVKSEIFIAYNLLIESYNLLAIYPNNLIIPYSVLTAYRPESFVEFKNYLSFDLLKQKEIENPKELALEAFMQSLASYINCGGENLSWNYFTKPGFNLERASRCEILGIEVVHLEGLGLVDERLFFDHVTYTNKAEKRYLQRISGSTRNNLVAELSILNYSHKRIADSVLTDDVQINWPVQVNYINISPEKNTTKAFDGYPEFKLLVHQGELDMGYSKCFWKLLVKAIEKHDFNKQPYFLMSTGDIYLTKDYNKDYLIDMIKSLLLYKLDYINTGTVGGFIESKVLKENLIWVNNCYSLNFVIFSKSLCEKISKLAYSGDNSVDLTISKLSNLKAIAAPFFVKQKTYGLMDKTNHVKDVLVDHQVLYDDAEKKLEYLIAKGL</sequence>
<dbReference type="Proteomes" id="UP000679691">
    <property type="component" value="Unassembled WGS sequence"/>
</dbReference>
<dbReference type="AlphaFoldDB" id="A0A8T4H9X0"/>
<organism evidence="1 2">
    <name type="scientific">Rhinopithecimicrobium faecis</name>
    <dbReference type="NCBI Taxonomy" id="2820698"/>
    <lineage>
        <taxon>Bacteria</taxon>
        <taxon>Pseudomonadati</taxon>
        <taxon>Bacteroidota</taxon>
        <taxon>Sphingobacteriia</taxon>
        <taxon>Sphingobacteriales</taxon>
        <taxon>Sphingobacteriaceae</taxon>
        <taxon>Rhinopithecimicrobium</taxon>
    </lineage>
</organism>
<keyword evidence="2" id="KW-1185">Reference proteome</keyword>
<reference evidence="1" key="1">
    <citation type="submission" date="2021-03" db="EMBL/GenBank/DDBJ databases">
        <authorList>
            <person name="Lu T."/>
            <person name="Wang Q."/>
            <person name="Han X."/>
        </authorList>
    </citation>
    <scope>NUCLEOTIDE SEQUENCE</scope>
    <source>
        <strain evidence="1">WQ 2009</strain>
    </source>
</reference>